<evidence type="ECO:0000313" key="3">
    <source>
        <dbReference type="Proteomes" id="UP000000270"/>
    </source>
</evidence>
<protein>
    <submittedName>
        <fullName evidence="2">Uncharacterized protein</fullName>
    </submittedName>
</protein>
<feature type="chain" id="PRO_5002724010" evidence="1">
    <location>
        <begin position="27"/>
        <end position="94"/>
    </location>
</feature>
<proteinExistence type="predicted"/>
<feature type="signal peptide" evidence="1">
    <location>
        <begin position="1"/>
        <end position="26"/>
    </location>
</feature>
<keyword evidence="1" id="KW-0732">Signal</keyword>
<dbReference type="STRING" id="438753.AZC_4578"/>
<dbReference type="EMBL" id="AP009384">
    <property type="protein sequence ID" value="BAF90576.1"/>
    <property type="molecule type" value="Genomic_DNA"/>
</dbReference>
<reference evidence="2 3" key="4">
    <citation type="journal article" date="2009" name="Appl. Environ. Microbiol.">
        <title>Comparative genome-wide transcriptional profiling of Azorhizobium caulinodans ORS571 grown under free-living and symbiotic conditions.</title>
        <authorList>
            <person name="Tsukada S."/>
            <person name="Aono T."/>
            <person name="Akiba N."/>
            <person name="Lee KB."/>
            <person name="Liu CT."/>
            <person name="Toyazaki H."/>
            <person name="Oyaizu H."/>
        </authorList>
    </citation>
    <scope>NUCLEOTIDE SEQUENCE [LARGE SCALE GENOMIC DNA]</scope>
    <source>
        <strain evidence="3">ATCC 43989 / DSM 5975 / JCM 20966 / LMG 6465 / NBRC 14845 / NCIMB 13405 / ORS 571</strain>
    </source>
</reference>
<dbReference type="AlphaFoldDB" id="A8HZF8"/>
<organism evidence="2 3">
    <name type="scientific">Azorhizobium caulinodans (strain ATCC 43989 / DSM 5975 / JCM 20966 / LMG 6465 / NBRC 14845 / NCIMB 13405 / ORS 571)</name>
    <dbReference type="NCBI Taxonomy" id="438753"/>
    <lineage>
        <taxon>Bacteria</taxon>
        <taxon>Pseudomonadati</taxon>
        <taxon>Pseudomonadota</taxon>
        <taxon>Alphaproteobacteria</taxon>
        <taxon>Hyphomicrobiales</taxon>
        <taxon>Xanthobacteraceae</taxon>
        <taxon>Azorhizobium</taxon>
    </lineage>
</organism>
<evidence type="ECO:0000313" key="2">
    <source>
        <dbReference type="EMBL" id="BAF90576.1"/>
    </source>
</evidence>
<name>A8HZF8_AZOC5</name>
<accession>A8HZF8</accession>
<dbReference type="HOGENOM" id="CLU_2380060_0_0_5"/>
<gene>
    <name evidence="2" type="ordered locus">AZC_4578</name>
</gene>
<dbReference type="Proteomes" id="UP000000270">
    <property type="component" value="Chromosome"/>
</dbReference>
<evidence type="ECO:0000256" key="1">
    <source>
        <dbReference type="SAM" id="SignalP"/>
    </source>
</evidence>
<reference evidence="2 3" key="3">
    <citation type="journal article" date="2008" name="BMC Genomics">
        <title>The genome of the versatile nitrogen fixer Azorhizobium caulinodans ORS571.</title>
        <authorList>
            <person name="Lee KB."/>
            <person name="Backer P.D."/>
            <person name="Aono T."/>
            <person name="Liu CT."/>
            <person name="Suzuki S."/>
            <person name="Suzuki T."/>
            <person name="Kaneko T."/>
            <person name="Yamada M."/>
            <person name="Tabata S."/>
            <person name="Kupfer D.M."/>
            <person name="Najar F.Z."/>
            <person name="Wiley G.B."/>
            <person name="Roe B."/>
            <person name="Binnewies T.T."/>
            <person name="Ussery D.W."/>
            <person name="D'Haeze W."/>
            <person name="Herder J.D."/>
            <person name="Gevers D."/>
            <person name="Vereecke D."/>
            <person name="Holsters M."/>
            <person name="Oyaizu H."/>
        </authorList>
    </citation>
    <scope>NUCLEOTIDE SEQUENCE [LARGE SCALE GENOMIC DNA]</scope>
    <source>
        <strain evidence="3">ATCC 43989 / DSM 5975 / JCM 20966 / LMG 6465 / NBRC 14845 / NCIMB 13405 / ORS 571</strain>
    </source>
</reference>
<sequence length="94" mass="10178">MNIKRTIIALAAASTVLAGSIVTASADEYTTREVKQEYAVQRQEKPFFQTFFNLEQAPATTKTTAPKVQANNAIGSLIAPADPHWGPAFDPDVE</sequence>
<reference evidence="2 3" key="5">
    <citation type="journal article" date="2010" name="Appl. Environ. Microbiol.">
        <title>phrR-like gene praR of Azorhizobium caulinodans ORS571 is essential for symbiosis with Sesbania rostrata and is involved in expression of reb genes.</title>
        <authorList>
            <person name="Akiba N."/>
            <person name="Aono T."/>
            <person name="Toyazaki H."/>
            <person name="Sato S."/>
            <person name="Oyaizu H."/>
        </authorList>
    </citation>
    <scope>NUCLEOTIDE SEQUENCE [LARGE SCALE GENOMIC DNA]</scope>
    <source>
        <strain evidence="3">ATCC 43989 / DSM 5975 / JCM 20966 / LMG 6465 / NBRC 14845 / NCIMB 13405 / ORS 571</strain>
    </source>
</reference>
<reference evidence="3" key="2">
    <citation type="submission" date="2007-04" db="EMBL/GenBank/DDBJ databases">
        <title>Complete genome sequence of the nitrogen-fixing bacterium Azorhizobium caulinodans ORS571.</title>
        <authorList>
            <person name="Lee K.B."/>
            <person name="Backer P.D."/>
            <person name="Aono T."/>
            <person name="Liu C.T."/>
            <person name="Suzuki S."/>
            <person name="Suzuki T."/>
            <person name="Kaneko T."/>
            <person name="Yamada M."/>
            <person name="Tabata S."/>
            <person name="Kupfer D.M."/>
            <person name="Najar F.Z."/>
            <person name="Wiley G.B."/>
            <person name="Roe B."/>
            <person name="Binnewies T."/>
            <person name="Ussery D."/>
            <person name="Vereecke D."/>
            <person name="Gevers D."/>
            <person name="Holsters M."/>
            <person name="Oyaizu H."/>
        </authorList>
    </citation>
    <scope>NUCLEOTIDE SEQUENCE [LARGE SCALE GENOMIC DNA]</scope>
    <source>
        <strain evidence="3">ATCC 43989 / DSM 5975 / JCM 20966 / LMG 6465 / NBRC 14845 / NCIMB 13405 / ORS 571</strain>
    </source>
</reference>
<reference evidence="2 3" key="1">
    <citation type="journal article" date="2007" name="Appl. Environ. Microbiol.">
        <title>Rhizobial factors required for stem nodule maturation and maintenance in Sesbania rostrata-Azorhizobium caulinodans ORS571 symbiosis.</title>
        <authorList>
            <person name="Suzuki S."/>
            <person name="Aono T."/>
            <person name="Lee KB."/>
            <person name="Suzuki T."/>
            <person name="Liu CT."/>
            <person name="Miwa H."/>
            <person name="Wakao S."/>
            <person name="Iki T."/>
            <person name="Oyaizu H."/>
        </authorList>
    </citation>
    <scope>NUCLEOTIDE SEQUENCE [LARGE SCALE GENOMIC DNA]</scope>
    <source>
        <strain evidence="3">ATCC 43989 / DSM 5975 / JCM 20966 / LMG 6465 / NBRC 14845 / NCIMB 13405 / ORS 571</strain>
    </source>
</reference>
<reference evidence="2 3" key="6">
    <citation type="journal article" date="2011" name="Appl. Environ. Microbiol.">
        <title>Involvement of the azorhizobial chromosome partition gene (parA) in the onset of bacteroid differentiation during Sesbania rostrata stem nodule development.</title>
        <authorList>
            <person name="Liu CT."/>
            <person name="Lee KB."/>
            <person name="Wang YS."/>
            <person name="Peng MH."/>
            <person name="Lee KT."/>
            <person name="Suzuki S."/>
            <person name="Suzuki T."/>
            <person name="Oyaizu H."/>
        </authorList>
    </citation>
    <scope>NUCLEOTIDE SEQUENCE [LARGE SCALE GENOMIC DNA]</scope>
    <source>
        <strain evidence="3">ATCC 43989 / DSM 5975 / JCM 20966 / LMG 6465 / NBRC 14845 / NCIMB 13405 / ORS 571</strain>
    </source>
</reference>
<dbReference type="KEGG" id="azc:AZC_4578"/>
<dbReference type="RefSeq" id="WP_012173097.1">
    <property type="nucleotide sequence ID" value="NC_009937.1"/>
</dbReference>
<keyword evidence="3" id="KW-1185">Reference proteome</keyword>